<evidence type="ECO:0000313" key="2">
    <source>
        <dbReference type="EMBL" id="KMW22730.1"/>
    </source>
</evidence>
<accession>A0A0J9F3C8</accession>
<sequence>MNQIIRHAQQTFLAMKDPYHSVEKVYPQTIHAVEKCKDIHYVGIKNAVQIPLSLIKRLKNYGYELHTIDRCSINGRAIDMQLRNPITGNRMTGSSSGTAINVFLGINDLGIGTDGGGSVLAPAMSVQCYGFISPLIEHEHMKQYEKYSTDGLCFTPSLGFISRELGLIKEAAAICLDLRSGEKTVNVFCPESLKENIKLLTQRNRKVEINVDSIRFPEFDNRRSPMIDFLRQNLPDCDVLVSYEKKIDVNGLGDSIFGHFDHETQAVQLKSGKFLIRVANMVGATALCIPDTALASGYVLMCETKVEKIEKMFQVAEEFPKSEDELIERYFRNADAYFTYGALEEGLIGYK</sequence>
<dbReference type="InterPro" id="IPR036928">
    <property type="entry name" value="AS_sf"/>
</dbReference>
<dbReference type="Gene3D" id="3.90.1300.10">
    <property type="entry name" value="Amidase signature (AS) domain"/>
    <property type="match status" value="1"/>
</dbReference>
<name>A0A0J9F3C8_9FIRM</name>
<evidence type="ECO:0000313" key="3">
    <source>
        <dbReference type="Proteomes" id="UP000037392"/>
    </source>
</evidence>
<reference evidence="2 3" key="1">
    <citation type="submission" date="2011-04" db="EMBL/GenBank/DDBJ databases">
        <title>The Genome Sequence of Clostridium citroniae WAL-19142.</title>
        <authorList>
            <consortium name="The Broad Institute Genome Sequencing Platform"/>
            <person name="Earl A."/>
            <person name="Ward D."/>
            <person name="Feldgarden M."/>
            <person name="Gevers D."/>
            <person name="Warren Y.A."/>
            <person name="Tyrrell K.L."/>
            <person name="Citron D.M."/>
            <person name="Goldstein E.J."/>
            <person name="Daigneault M."/>
            <person name="Allen-Vercoe E."/>
            <person name="Young S.K."/>
            <person name="Zeng Q."/>
            <person name="Gargeya S."/>
            <person name="Fitzgerald M."/>
            <person name="Haas B."/>
            <person name="Abouelleil A."/>
            <person name="Alvarado L."/>
            <person name="Arachchi H.M."/>
            <person name="Berlin A."/>
            <person name="Brown A."/>
            <person name="Chapman S.B."/>
            <person name="Chen Z."/>
            <person name="Dunbar C."/>
            <person name="Freedman E."/>
            <person name="Gearin G."/>
            <person name="Gellesch M."/>
            <person name="Goldberg J."/>
            <person name="Griggs A."/>
            <person name="Gujja S."/>
            <person name="Heilman E.R."/>
            <person name="Heiman D."/>
            <person name="Howarth C."/>
            <person name="Larson L."/>
            <person name="Lui A."/>
            <person name="MacDonald P.J."/>
            <person name="Mehta T."/>
            <person name="Montmayeur A."/>
            <person name="Murphy C."/>
            <person name="Neiman D."/>
            <person name="Pearson M."/>
            <person name="Priest M."/>
            <person name="Roberts A."/>
            <person name="Saif S."/>
            <person name="Shea T."/>
            <person name="Shenoy N."/>
            <person name="Sisk P."/>
            <person name="Stolte C."/>
            <person name="Sykes S."/>
            <person name="White J."/>
            <person name="Yandava C."/>
            <person name="Wortman J."/>
            <person name="Nusbaum C."/>
            <person name="Birren B."/>
        </authorList>
    </citation>
    <scope>NUCLEOTIDE SEQUENCE [LARGE SCALE GENOMIC DNA]</scope>
    <source>
        <strain evidence="2 3">WAL-19142</strain>
    </source>
</reference>
<evidence type="ECO:0000259" key="1">
    <source>
        <dbReference type="Pfam" id="PF01425"/>
    </source>
</evidence>
<dbReference type="EMBL" id="ADLK01000008">
    <property type="protein sequence ID" value="KMW22730.1"/>
    <property type="molecule type" value="Genomic_DNA"/>
</dbReference>
<proteinExistence type="predicted"/>
<comment type="caution">
    <text evidence="2">The sequence shown here is derived from an EMBL/GenBank/DDBJ whole genome shotgun (WGS) entry which is preliminary data.</text>
</comment>
<dbReference type="SUPFAM" id="SSF75304">
    <property type="entry name" value="Amidase signature (AS) enzymes"/>
    <property type="match status" value="1"/>
</dbReference>
<feature type="domain" description="Amidase" evidence="1">
    <location>
        <begin position="83"/>
        <end position="131"/>
    </location>
</feature>
<dbReference type="GeneID" id="93164712"/>
<organism evidence="2 3">
    <name type="scientific">[Clostridium] citroniae WAL-19142</name>
    <dbReference type="NCBI Taxonomy" id="742734"/>
    <lineage>
        <taxon>Bacteria</taxon>
        <taxon>Bacillati</taxon>
        <taxon>Bacillota</taxon>
        <taxon>Clostridia</taxon>
        <taxon>Lachnospirales</taxon>
        <taxon>Lachnospiraceae</taxon>
        <taxon>Enterocloster</taxon>
    </lineage>
</organism>
<dbReference type="OrthoDB" id="3194737at2"/>
<dbReference type="Proteomes" id="UP000037392">
    <property type="component" value="Unassembled WGS sequence"/>
</dbReference>
<dbReference type="AlphaFoldDB" id="A0A0J9F3C8"/>
<dbReference type="InterPro" id="IPR023631">
    <property type="entry name" value="Amidase_dom"/>
</dbReference>
<dbReference type="RefSeq" id="WP_048929429.1">
    <property type="nucleotide sequence ID" value="NZ_KQ235876.1"/>
</dbReference>
<dbReference type="Pfam" id="PF01425">
    <property type="entry name" value="Amidase"/>
    <property type="match status" value="1"/>
</dbReference>
<protein>
    <recommendedName>
        <fullName evidence="1">Amidase domain-containing protein</fullName>
    </recommendedName>
</protein>
<dbReference type="PATRIC" id="fig|742734.4.peg.1359"/>
<gene>
    <name evidence="2" type="ORF">HMPREF9470_01265</name>
</gene>